<name>A0AAN6WS86_9PEZI</name>
<keyword evidence="3" id="KW-1185">Reference proteome</keyword>
<dbReference type="EMBL" id="MU864408">
    <property type="protein sequence ID" value="KAK4187139.1"/>
    <property type="molecule type" value="Genomic_DNA"/>
</dbReference>
<dbReference type="AlphaFoldDB" id="A0AAN6WS86"/>
<organism evidence="2 3">
    <name type="scientific">Podospora australis</name>
    <dbReference type="NCBI Taxonomy" id="1536484"/>
    <lineage>
        <taxon>Eukaryota</taxon>
        <taxon>Fungi</taxon>
        <taxon>Dikarya</taxon>
        <taxon>Ascomycota</taxon>
        <taxon>Pezizomycotina</taxon>
        <taxon>Sordariomycetes</taxon>
        <taxon>Sordariomycetidae</taxon>
        <taxon>Sordariales</taxon>
        <taxon>Podosporaceae</taxon>
        <taxon>Podospora</taxon>
    </lineage>
</organism>
<comment type="caution">
    <text evidence="2">The sequence shown here is derived from an EMBL/GenBank/DDBJ whole genome shotgun (WGS) entry which is preliminary data.</text>
</comment>
<dbReference type="PANTHER" id="PTHR33112">
    <property type="entry name" value="DOMAIN PROTEIN, PUTATIVE-RELATED"/>
    <property type="match status" value="1"/>
</dbReference>
<dbReference type="Pfam" id="PF06985">
    <property type="entry name" value="HET"/>
    <property type="match status" value="1"/>
</dbReference>
<protein>
    <submittedName>
        <fullName evidence="2">Heterokaryon incompatibility protein-domain-containing protein</fullName>
    </submittedName>
</protein>
<reference evidence="2" key="2">
    <citation type="submission" date="2023-05" db="EMBL/GenBank/DDBJ databases">
        <authorList>
            <consortium name="Lawrence Berkeley National Laboratory"/>
            <person name="Steindorff A."/>
            <person name="Hensen N."/>
            <person name="Bonometti L."/>
            <person name="Westerberg I."/>
            <person name="Brannstrom I.O."/>
            <person name="Guillou S."/>
            <person name="Cros-Aarteil S."/>
            <person name="Calhoun S."/>
            <person name="Haridas S."/>
            <person name="Kuo A."/>
            <person name="Mondo S."/>
            <person name="Pangilinan J."/>
            <person name="Riley R."/>
            <person name="Labutti K."/>
            <person name="Andreopoulos B."/>
            <person name="Lipzen A."/>
            <person name="Chen C."/>
            <person name="Yanf M."/>
            <person name="Daum C."/>
            <person name="Ng V."/>
            <person name="Clum A."/>
            <person name="Ohm R."/>
            <person name="Martin F."/>
            <person name="Silar P."/>
            <person name="Natvig D."/>
            <person name="Lalanne C."/>
            <person name="Gautier V."/>
            <person name="Ament-Velasquez S.L."/>
            <person name="Kruys A."/>
            <person name="Hutchinson M.I."/>
            <person name="Powell A.J."/>
            <person name="Barry K."/>
            <person name="Miller A.N."/>
            <person name="Grigoriev I.V."/>
            <person name="Debuchy R."/>
            <person name="Gladieux P."/>
            <person name="Thoren M.H."/>
            <person name="Johannesson H."/>
        </authorList>
    </citation>
    <scope>NUCLEOTIDE SEQUENCE</scope>
    <source>
        <strain evidence="2">PSN309</strain>
    </source>
</reference>
<sequence>MDASCGFILQHSRSHPWYHDVKENGGSVQICEKYNNERQKRQVPILRRFPCGDTGSDAALDWIKSKITDCEFGHESCKVSNREFLPTRLVDLGAFGSAELDSDVILRDSHTIPDHESHVRYIALSYCWGGHTPECQTTNETLNDRKSCIPWSMLPKTFQDTANLARRLGIRYIWIDSLCIIQGDMEDWLKESAKMSDVYGQSYLTVAATHSPDALGGLYVQSTSPVRIVTVPELGWDIWARPLFRHWPGEFLVSLDWDKSRELPLLWRAWAFQERMVSPHVVFFAHNEVGWECIEETACECGELEAPGLLFGGSNRLHECKSSLKKGSGNVLHAMKMWSLVVVNQYSDMNITIAHDRLPALSAIAKRFQVHHPHLQYLAGLWFGRYLPHQLLWIAGWDTRSVVRPDQWCPPTWSWTSVQGTAIYVTESYDADQIMFDVVYASCQYLDDHNPFGIVLGGLLTVNGRLLEVTMTPSLDSWSYSRSYKWTWSHREYEFVMHPDLKLNTAKNPMNDPPPYRCTLLAVAVRYETEGMYFTCICLQPSRTDRFQRIGLASTSLGKSSFKEDTFEPLLEKFSEPKTIVIE</sequence>
<dbReference type="InterPro" id="IPR010730">
    <property type="entry name" value="HET"/>
</dbReference>
<proteinExistence type="predicted"/>
<reference evidence="2" key="1">
    <citation type="journal article" date="2023" name="Mol. Phylogenet. Evol.">
        <title>Genome-scale phylogeny and comparative genomics of the fungal order Sordariales.</title>
        <authorList>
            <person name="Hensen N."/>
            <person name="Bonometti L."/>
            <person name="Westerberg I."/>
            <person name="Brannstrom I.O."/>
            <person name="Guillou S."/>
            <person name="Cros-Aarteil S."/>
            <person name="Calhoun S."/>
            <person name="Haridas S."/>
            <person name="Kuo A."/>
            <person name="Mondo S."/>
            <person name="Pangilinan J."/>
            <person name="Riley R."/>
            <person name="LaButti K."/>
            <person name="Andreopoulos B."/>
            <person name="Lipzen A."/>
            <person name="Chen C."/>
            <person name="Yan M."/>
            <person name="Daum C."/>
            <person name="Ng V."/>
            <person name="Clum A."/>
            <person name="Steindorff A."/>
            <person name="Ohm R.A."/>
            <person name="Martin F."/>
            <person name="Silar P."/>
            <person name="Natvig D.O."/>
            <person name="Lalanne C."/>
            <person name="Gautier V."/>
            <person name="Ament-Velasquez S.L."/>
            <person name="Kruys A."/>
            <person name="Hutchinson M.I."/>
            <person name="Powell A.J."/>
            <person name="Barry K."/>
            <person name="Miller A.N."/>
            <person name="Grigoriev I.V."/>
            <person name="Debuchy R."/>
            <person name="Gladieux P."/>
            <person name="Hiltunen Thoren M."/>
            <person name="Johannesson H."/>
        </authorList>
    </citation>
    <scope>NUCLEOTIDE SEQUENCE</scope>
    <source>
        <strain evidence="2">PSN309</strain>
    </source>
</reference>
<feature type="domain" description="Heterokaryon incompatibility" evidence="1">
    <location>
        <begin position="121"/>
        <end position="274"/>
    </location>
</feature>
<evidence type="ECO:0000313" key="2">
    <source>
        <dbReference type="EMBL" id="KAK4187139.1"/>
    </source>
</evidence>
<accession>A0AAN6WS86</accession>
<dbReference type="PANTHER" id="PTHR33112:SF16">
    <property type="entry name" value="HETEROKARYON INCOMPATIBILITY DOMAIN-CONTAINING PROTEIN"/>
    <property type="match status" value="1"/>
</dbReference>
<dbReference type="Proteomes" id="UP001302126">
    <property type="component" value="Unassembled WGS sequence"/>
</dbReference>
<gene>
    <name evidence="2" type="ORF">QBC35DRAFT_474783</name>
</gene>
<evidence type="ECO:0000313" key="3">
    <source>
        <dbReference type="Proteomes" id="UP001302126"/>
    </source>
</evidence>
<evidence type="ECO:0000259" key="1">
    <source>
        <dbReference type="Pfam" id="PF06985"/>
    </source>
</evidence>